<evidence type="ECO:0000313" key="2">
    <source>
        <dbReference type="Proteomes" id="UP000019225"/>
    </source>
</evidence>
<protein>
    <submittedName>
        <fullName evidence="1">Uncharacterized protein</fullName>
    </submittedName>
</protein>
<keyword evidence="2" id="KW-1185">Reference proteome</keyword>
<organism evidence="1 2">
    <name type="scientific">Kutzneria albida DSM 43870</name>
    <dbReference type="NCBI Taxonomy" id="1449976"/>
    <lineage>
        <taxon>Bacteria</taxon>
        <taxon>Bacillati</taxon>
        <taxon>Actinomycetota</taxon>
        <taxon>Actinomycetes</taxon>
        <taxon>Pseudonocardiales</taxon>
        <taxon>Pseudonocardiaceae</taxon>
        <taxon>Kutzneria</taxon>
    </lineage>
</organism>
<dbReference type="OrthoDB" id="3690876at2"/>
<sequence length="135" mass="14652">MTEGFRTPDTLAVGHEKAVLATWASDGKGGFTSGQLMVEPDRLPTVKATFLQAKDRFREMLSTAQNLRYLNAPGDDEVSKQAVDNLAKLAGGGEGCLTKTLNDCMARCDEMIANVDKSMQLYKVADTSAEIKFKS</sequence>
<reference evidence="1 2" key="1">
    <citation type="journal article" date="2014" name="BMC Genomics">
        <title>Complete genome sequence of producer of the glycopeptide antibiotic Aculeximycin Kutzneria albida DSM 43870T, a representative of minor genus of Pseudonocardiaceae.</title>
        <authorList>
            <person name="Rebets Y."/>
            <person name="Tokovenko B."/>
            <person name="Lushchyk I."/>
            <person name="Ruckert C."/>
            <person name="Zaburannyi N."/>
            <person name="Bechthold A."/>
            <person name="Kalinowski J."/>
            <person name="Luzhetskyy A."/>
        </authorList>
    </citation>
    <scope>NUCLEOTIDE SEQUENCE [LARGE SCALE GENOMIC DNA]</scope>
    <source>
        <strain evidence="1">DSM 43870</strain>
    </source>
</reference>
<proteinExistence type="predicted"/>
<name>W5WCE3_9PSEU</name>
<dbReference type="HOGENOM" id="CLU_1883023_0_0_11"/>
<dbReference type="STRING" id="1449976.KALB_5205"/>
<dbReference type="KEGG" id="kal:KALB_5205"/>
<dbReference type="eggNOG" id="ENOG5031XUH">
    <property type="taxonomic scope" value="Bacteria"/>
</dbReference>
<dbReference type="RefSeq" id="WP_025358571.1">
    <property type="nucleotide sequence ID" value="NZ_CP007155.1"/>
</dbReference>
<dbReference type="EMBL" id="CP007155">
    <property type="protein sequence ID" value="AHH98567.1"/>
    <property type="molecule type" value="Genomic_DNA"/>
</dbReference>
<dbReference type="Proteomes" id="UP000019225">
    <property type="component" value="Chromosome"/>
</dbReference>
<accession>W5WCE3</accession>
<dbReference type="AlphaFoldDB" id="W5WCE3"/>
<gene>
    <name evidence="1" type="ORF">KALB_5205</name>
</gene>
<evidence type="ECO:0000313" key="1">
    <source>
        <dbReference type="EMBL" id="AHH98567.1"/>
    </source>
</evidence>